<dbReference type="AlphaFoldDB" id="A0A5P2UJ90"/>
<sequence length="123" mass="12549">MSSGRRGSHPHVEITRLVLPGPTPTALDAARLCARLARLYDGGAGAVVCDAAAVTAPDLGAVQALARLRLAAHGRGTLTVTGAGPALRGLLHLVGLVELLGEAEEREPPGRVQEGVEADDLPP</sequence>
<evidence type="ECO:0000313" key="4">
    <source>
        <dbReference type="Proteomes" id="UP000326831"/>
    </source>
</evidence>
<evidence type="ECO:0000256" key="1">
    <source>
        <dbReference type="SAM" id="MobiDB-lite"/>
    </source>
</evidence>
<gene>
    <name evidence="3" type="ORF">CP968_13155</name>
</gene>
<accession>A0A5P2UJ90</accession>
<keyword evidence="4" id="KW-1185">Reference proteome</keyword>
<protein>
    <submittedName>
        <fullName evidence="3">STAS domain-containing protein</fullName>
    </submittedName>
</protein>
<evidence type="ECO:0000259" key="2">
    <source>
        <dbReference type="Pfam" id="PF13466"/>
    </source>
</evidence>
<proteinExistence type="predicted"/>
<feature type="domain" description="MlaB-like STAS" evidence="2">
    <location>
        <begin position="25"/>
        <end position="96"/>
    </location>
</feature>
<name>A0A5P2UJ90_9ACTN</name>
<reference evidence="3 4" key="1">
    <citation type="submission" date="2017-09" db="EMBL/GenBank/DDBJ databases">
        <authorList>
            <person name="Lee N."/>
            <person name="Cho B.-K."/>
        </authorList>
    </citation>
    <scope>NUCLEOTIDE SEQUENCE [LARGE SCALE GENOMIC DNA]</scope>
    <source>
        <strain evidence="3 4">ATCC 27467</strain>
    </source>
</reference>
<dbReference type="SUPFAM" id="SSF52091">
    <property type="entry name" value="SpoIIaa-like"/>
    <property type="match status" value="1"/>
</dbReference>
<dbReference type="Gene3D" id="3.30.750.24">
    <property type="entry name" value="STAS domain"/>
    <property type="match status" value="1"/>
</dbReference>
<dbReference type="EMBL" id="CP023701">
    <property type="protein sequence ID" value="QEU79128.1"/>
    <property type="molecule type" value="Genomic_DNA"/>
</dbReference>
<organism evidence="3 4">
    <name type="scientific">Streptomyces subrutilus</name>
    <dbReference type="NCBI Taxonomy" id="36818"/>
    <lineage>
        <taxon>Bacteria</taxon>
        <taxon>Bacillati</taxon>
        <taxon>Actinomycetota</taxon>
        <taxon>Actinomycetes</taxon>
        <taxon>Kitasatosporales</taxon>
        <taxon>Streptomycetaceae</taxon>
        <taxon>Streptomyces</taxon>
    </lineage>
</organism>
<feature type="region of interest" description="Disordered" evidence="1">
    <location>
        <begin position="104"/>
        <end position="123"/>
    </location>
</feature>
<dbReference type="KEGG" id="ssub:CP968_13155"/>
<dbReference type="InterPro" id="IPR036513">
    <property type="entry name" value="STAS_dom_sf"/>
</dbReference>
<dbReference type="Proteomes" id="UP000326831">
    <property type="component" value="Chromosome"/>
</dbReference>
<evidence type="ECO:0000313" key="3">
    <source>
        <dbReference type="EMBL" id="QEU79128.1"/>
    </source>
</evidence>
<dbReference type="Pfam" id="PF13466">
    <property type="entry name" value="STAS_2"/>
    <property type="match status" value="1"/>
</dbReference>
<dbReference type="InterPro" id="IPR058548">
    <property type="entry name" value="MlaB-like_STAS"/>
</dbReference>